<keyword evidence="2" id="KW-1185">Reference proteome</keyword>
<reference evidence="1" key="1">
    <citation type="journal article" date="2018" name="Genome Biol. Evol.">
        <title>Genomics and development of Lentinus tigrinus, a white-rot wood-decaying mushroom with dimorphic fruiting bodies.</title>
        <authorList>
            <person name="Wu B."/>
            <person name="Xu Z."/>
            <person name="Knudson A."/>
            <person name="Carlson A."/>
            <person name="Chen N."/>
            <person name="Kovaka S."/>
            <person name="LaButti K."/>
            <person name="Lipzen A."/>
            <person name="Pennachio C."/>
            <person name="Riley R."/>
            <person name="Schakwitz W."/>
            <person name="Umezawa K."/>
            <person name="Ohm R.A."/>
            <person name="Grigoriev I.V."/>
            <person name="Nagy L.G."/>
            <person name="Gibbons J."/>
            <person name="Hibbett D."/>
        </authorList>
    </citation>
    <scope>NUCLEOTIDE SEQUENCE [LARGE SCALE GENOMIC DNA]</scope>
    <source>
        <strain evidence="1">ALCF2SS1-6</strain>
    </source>
</reference>
<gene>
    <name evidence="1" type="ORF">L227DRAFT_603019</name>
</gene>
<protein>
    <submittedName>
        <fullName evidence="1">Uncharacterized protein</fullName>
    </submittedName>
</protein>
<evidence type="ECO:0000313" key="1">
    <source>
        <dbReference type="EMBL" id="RPD56374.1"/>
    </source>
</evidence>
<dbReference type="Proteomes" id="UP000313359">
    <property type="component" value="Unassembled WGS sequence"/>
</dbReference>
<organism evidence="1 2">
    <name type="scientific">Lentinus tigrinus ALCF2SS1-6</name>
    <dbReference type="NCBI Taxonomy" id="1328759"/>
    <lineage>
        <taxon>Eukaryota</taxon>
        <taxon>Fungi</taxon>
        <taxon>Dikarya</taxon>
        <taxon>Basidiomycota</taxon>
        <taxon>Agaricomycotina</taxon>
        <taxon>Agaricomycetes</taxon>
        <taxon>Polyporales</taxon>
        <taxon>Polyporaceae</taxon>
        <taxon>Lentinus</taxon>
    </lineage>
</organism>
<dbReference type="AlphaFoldDB" id="A0A5C2RZH3"/>
<evidence type="ECO:0000313" key="2">
    <source>
        <dbReference type="Proteomes" id="UP000313359"/>
    </source>
</evidence>
<name>A0A5C2RZH3_9APHY</name>
<proteinExistence type="predicted"/>
<dbReference type="EMBL" id="ML122288">
    <property type="protein sequence ID" value="RPD56374.1"/>
    <property type="molecule type" value="Genomic_DNA"/>
</dbReference>
<dbReference type="OrthoDB" id="2758256at2759"/>
<sequence>MSKDKIHKKKILADYERHLIPISWSDFPLTYIEELRDLELHYEVQFRRLGFRLSLDWNTYWKRNGCTKFFKDPDWKRACTIPAFHYGIRLSHDEVIKFGEQCWRIMSPKATFKAKEHTMPVTFILNERLAEGGHADIKFIWAQPVGPARGESFICSLITTNEPDTWMSPEKLQFALSVIRKEFQLTDDHEPMWYFDYDFFGPHNFDYAEFDADRVVGSGFLERFPEHVQTAIKEGTEVLWSTKPPYHSALSDRIAATTLDDQ</sequence>
<accession>A0A5C2RZH3</accession>